<dbReference type="KEGG" id="dae:Dtox_3727"/>
<dbReference type="InterPro" id="IPR002825">
    <property type="entry name" value="Pept_S49_ser-pept_pro"/>
</dbReference>
<accession>C8VWS1</accession>
<dbReference type="PANTHER" id="PTHR35984:SF1">
    <property type="entry name" value="PERIPLASMIC SERINE PROTEASE"/>
    <property type="match status" value="1"/>
</dbReference>
<dbReference type="STRING" id="485916.Dtox_3727"/>
<proteinExistence type="predicted"/>
<sequence length="354" mass="39546">MGWLVGLSDDLKLLLYDVRAQILDALQDEQQDTEVLYWFGGIDYSSVYNLYEKRRVILGYKRNKLILIFDSSGGDADAAYQLVELLRSYCDNLEIVIPVWAKSAGTLVCLAAKKIYMTGIAELGPLDTQIMEPGEVRLKGALDEYQATMRIREEAFNTLDHAVALILNKSGGMNIPDTLALSGKFVSDLLEPLYYQIDPILLGKRARQLDVGFQYAIRILTTNDAYNEQQVKYLADRLVYRYPSHSFVINYNEAAYFLGLPVCFLEPDGPLDILINQLLSKRGEDLELIGSFVGEESELQVSEDADTGDTALFGEQNSDCERGDVISVDDAIENSCTTTNEHESEAAAGIEQEE</sequence>
<dbReference type="GO" id="GO:0016020">
    <property type="term" value="C:membrane"/>
    <property type="evidence" value="ECO:0007669"/>
    <property type="project" value="InterPro"/>
</dbReference>
<dbReference type="OrthoDB" id="9806253at2"/>
<dbReference type="eggNOG" id="COG0616">
    <property type="taxonomic scope" value="Bacteria"/>
</dbReference>
<gene>
    <name evidence="1" type="ordered locus">Dtox_3727</name>
</gene>
<dbReference type="Gene3D" id="3.90.226.10">
    <property type="entry name" value="2-enoyl-CoA Hydratase, Chain A, domain 1"/>
    <property type="match status" value="1"/>
</dbReference>
<dbReference type="PANTHER" id="PTHR35984">
    <property type="entry name" value="PERIPLASMIC SERINE PROTEASE"/>
    <property type="match status" value="1"/>
</dbReference>
<dbReference type="EMBL" id="CP001720">
    <property type="protein sequence ID" value="ACV64435.1"/>
    <property type="molecule type" value="Genomic_DNA"/>
</dbReference>
<dbReference type="InterPro" id="IPR029045">
    <property type="entry name" value="ClpP/crotonase-like_dom_sf"/>
</dbReference>
<dbReference type="AlphaFoldDB" id="C8VWS1"/>
<dbReference type="Pfam" id="PF01972">
    <property type="entry name" value="SDH_protease"/>
    <property type="match status" value="1"/>
</dbReference>
<dbReference type="SUPFAM" id="SSF52096">
    <property type="entry name" value="ClpP/crotonase"/>
    <property type="match status" value="1"/>
</dbReference>
<dbReference type="Proteomes" id="UP000002217">
    <property type="component" value="Chromosome"/>
</dbReference>
<evidence type="ECO:0000313" key="2">
    <source>
        <dbReference type="Proteomes" id="UP000002217"/>
    </source>
</evidence>
<reference evidence="1 2" key="1">
    <citation type="journal article" date="2009" name="Stand. Genomic Sci.">
        <title>Complete genome sequence of Desulfotomaculum acetoxidans type strain (5575).</title>
        <authorList>
            <person name="Spring S."/>
            <person name="Lapidus A."/>
            <person name="Schroder M."/>
            <person name="Gleim D."/>
            <person name="Sims D."/>
            <person name="Meincke L."/>
            <person name="Glavina Del Rio T."/>
            <person name="Tice H."/>
            <person name="Copeland A."/>
            <person name="Cheng J.F."/>
            <person name="Lucas S."/>
            <person name="Chen F."/>
            <person name="Nolan M."/>
            <person name="Bruce D."/>
            <person name="Goodwin L."/>
            <person name="Pitluck S."/>
            <person name="Ivanova N."/>
            <person name="Mavromatis K."/>
            <person name="Mikhailova N."/>
            <person name="Pati A."/>
            <person name="Chen A."/>
            <person name="Palaniappan K."/>
            <person name="Land M."/>
            <person name="Hauser L."/>
            <person name="Chang Y.J."/>
            <person name="Jeffries C.D."/>
            <person name="Chain P."/>
            <person name="Saunders E."/>
            <person name="Brettin T."/>
            <person name="Detter J.C."/>
            <person name="Goker M."/>
            <person name="Bristow J."/>
            <person name="Eisen J.A."/>
            <person name="Markowitz V."/>
            <person name="Hugenholtz P."/>
            <person name="Kyrpides N.C."/>
            <person name="Klenk H.P."/>
            <person name="Han C."/>
        </authorList>
    </citation>
    <scope>NUCLEOTIDE SEQUENCE [LARGE SCALE GENOMIC DNA]</scope>
    <source>
        <strain evidence="2">ATCC 49208 / DSM 771 / VKM B-1644</strain>
    </source>
</reference>
<dbReference type="HOGENOM" id="CLU_782390_0_0_9"/>
<organism evidence="1 2">
    <name type="scientific">Desulfofarcimen acetoxidans (strain ATCC 49208 / DSM 771 / KCTC 5769 / VKM B-1644 / 5575)</name>
    <name type="common">Desulfotomaculum acetoxidans</name>
    <dbReference type="NCBI Taxonomy" id="485916"/>
    <lineage>
        <taxon>Bacteria</taxon>
        <taxon>Bacillati</taxon>
        <taxon>Bacillota</taxon>
        <taxon>Clostridia</taxon>
        <taxon>Eubacteriales</taxon>
        <taxon>Peptococcaceae</taxon>
        <taxon>Desulfofarcimen</taxon>
    </lineage>
</organism>
<evidence type="ECO:0000313" key="1">
    <source>
        <dbReference type="EMBL" id="ACV64435.1"/>
    </source>
</evidence>
<dbReference type="RefSeq" id="WP_015759119.1">
    <property type="nucleotide sequence ID" value="NC_013216.1"/>
</dbReference>
<name>C8VWS1_DESAS</name>
<keyword evidence="2" id="KW-1185">Reference proteome</keyword>
<protein>
    <submittedName>
        <fullName evidence="1">Uncharacterized protein</fullName>
    </submittedName>
</protein>